<name>A0A515DBY7_9BURK</name>
<dbReference type="Proteomes" id="UP000316798">
    <property type="component" value="Chromosome"/>
</dbReference>
<feature type="compositionally biased region" description="Low complexity" evidence="8">
    <location>
        <begin position="49"/>
        <end position="65"/>
    </location>
</feature>
<evidence type="ECO:0000256" key="5">
    <source>
        <dbReference type="ARBA" id="ARBA00022833"/>
    </source>
</evidence>
<proteinExistence type="inferred from homology"/>
<keyword evidence="6" id="KW-0482">Metalloprotease</keyword>
<evidence type="ECO:0000256" key="6">
    <source>
        <dbReference type="ARBA" id="ARBA00023049"/>
    </source>
</evidence>
<dbReference type="SMART" id="SM00631">
    <property type="entry name" value="Zn_pept"/>
    <property type="match status" value="1"/>
</dbReference>
<dbReference type="RefSeq" id="WP_142819325.1">
    <property type="nucleotide sequence ID" value="NZ_CP035503.1"/>
</dbReference>
<comment type="similarity">
    <text evidence="2 7">Belongs to the peptidase M14 family.</text>
</comment>
<dbReference type="SUPFAM" id="SSF53187">
    <property type="entry name" value="Zn-dependent exopeptidases"/>
    <property type="match status" value="1"/>
</dbReference>
<dbReference type="KEGG" id="rhf:EUB48_11910"/>
<feature type="domain" description="Peptidase M14" evidence="9">
    <location>
        <begin position="118"/>
        <end position="401"/>
    </location>
</feature>
<dbReference type="InterPro" id="IPR000834">
    <property type="entry name" value="Peptidase_M14"/>
</dbReference>
<dbReference type="OrthoDB" id="5294005at2"/>
<dbReference type="GO" id="GO:0005615">
    <property type="term" value="C:extracellular space"/>
    <property type="evidence" value="ECO:0007669"/>
    <property type="project" value="TreeGrafter"/>
</dbReference>
<evidence type="ECO:0000256" key="3">
    <source>
        <dbReference type="ARBA" id="ARBA00022670"/>
    </source>
</evidence>
<gene>
    <name evidence="10" type="ORF">EUB48_11910</name>
</gene>
<sequence>MTRQTAPNTRPAGPAEGLCALRRRSWWMAAAALLLAACTSVPLPQWPDTTQPATAAPTVPATAPRAPSPATPVPVQVTPIGAAPNGPAAAPYGAAVAARFPDPAVVYSTPGLAPGRTSFTSNAEVQTWLRDLSRQSAQTAGPKAAVLSLGPSQRGEPLEALIVTRASSTDAATVLAAARPTVLLIGQQHGNEPAGSEALLVIARELVQGPLQPLLDHINVIIVPRANPDGAAAGQRATANGIDMNRDHLLLKTPEARALAKLARDYRPMVIIDAHEYTVAGRYLQKFGAIQRFDALLQYATTADLPEFVTKASEEWFRQPVVAALKEQSLSSEWYYTTSADPDDKRVFMGGTQPDTELNVGGLENAVSLLIETRGVGIGRLHIQRRVHTDVTAITSVLGSTARRANDLVQLRSYVEREVSAKACNEEAVIEVAPTPTRRDLIMLDPQTGLDRTITVDWTSALQLRPLKSRMRPCGYLLSAASTVAVDRLRLLGIPVMQVAEPGTVLGESYRETARSAVARQDARGAIAGSQPATRVAVDLVRGVVDAPRGSYYVPVNQPLGSLVLAALEPDTQSSYFANHLLNGLQSTVRVMTAPSLTLQDAP</sequence>
<protein>
    <submittedName>
        <fullName evidence="10">Peptidase M14</fullName>
    </submittedName>
</protein>
<dbReference type="PANTHER" id="PTHR11705">
    <property type="entry name" value="PROTEASE FAMILY M14 CARBOXYPEPTIDASE A,B"/>
    <property type="match status" value="1"/>
</dbReference>
<evidence type="ECO:0000256" key="7">
    <source>
        <dbReference type="PROSITE-ProRule" id="PRU01379"/>
    </source>
</evidence>
<dbReference type="Pfam" id="PF00246">
    <property type="entry name" value="Peptidase_M14"/>
    <property type="match status" value="1"/>
</dbReference>
<dbReference type="GO" id="GO:0008270">
    <property type="term" value="F:zinc ion binding"/>
    <property type="evidence" value="ECO:0007669"/>
    <property type="project" value="InterPro"/>
</dbReference>
<dbReference type="CDD" id="cd06242">
    <property type="entry name" value="M14-like"/>
    <property type="match status" value="1"/>
</dbReference>
<feature type="active site" description="Proton donor/acceptor" evidence="7">
    <location>
        <position position="372"/>
    </location>
</feature>
<evidence type="ECO:0000313" key="11">
    <source>
        <dbReference type="Proteomes" id="UP000316798"/>
    </source>
</evidence>
<evidence type="ECO:0000256" key="1">
    <source>
        <dbReference type="ARBA" id="ARBA00001947"/>
    </source>
</evidence>
<dbReference type="AlphaFoldDB" id="A0A515DBY7"/>
<keyword evidence="11" id="KW-1185">Reference proteome</keyword>
<dbReference type="GO" id="GO:0006508">
    <property type="term" value="P:proteolysis"/>
    <property type="evidence" value="ECO:0007669"/>
    <property type="project" value="UniProtKB-KW"/>
</dbReference>
<organism evidence="10 11">
    <name type="scientific">Rhodoferax sediminis</name>
    <dbReference type="NCBI Taxonomy" id="2509614"/>
    <lineage>
        <taxon>Bacteria</taxon>
        <taxon>Pseudomonadati</taxon>
        <taxon>Pseudomonadota</taxon>
        <taxon>Betaproteobacteria</taxon>
        <taxon>Burkholderiales</taxon>
        <taxon>Comamonadaceae</taxon>
        <taxon>Rhodoferax</taxon>
    </lineage>
</organism>
<reference evidence="10 11" key="1">
    <citation type="submission" date="2019-01" db="EMBL/GenBank/DDBJ databases">
        <title>Genomic insights into a novel species Rhodoferax sp.</title>
        <authorList>
            <person name="Jin L."/>
        </authorList>
    </citation>
    <scope>NUCLEOTIDE SEQUENCE [LARGE SCALE GENOMIC DNA]</scope>
    <source>
        <strain evidence="10 11">CHu59-6-5</strain>
    </source>
</reference>
<dbReference type="PROSITE" id="PS52035">
    <property type="entry name" value="PEPTIDASE_M14"/>
    <property type="match status" value="1"/>
</dbReference>
<comment type="cofactor">
    <cofactor evidence="1">
        <name>Zn(2+)</name>
        <dbReference type="ChEBI" id="CHEBI:29105"/>
    </cofactor>
</comment>
<evidence type="ECO:0000256" key="8">
    <source>
        <dbReference type="SAM" id="MobiDB-lite"/>
    </source>
</evidence>
<dbReference type="EMBL" id="CP035503">
    <property type="protein sequence ID" value="QDL37899.1"/>
    <property type="molecule type" value="Genomic_DNA"/>
</dbReference>
<evidence type="ECO:0000313" key="10">
    <source>
        <dbReference type="EMBL" id="QDL37899.1"/>
    </source>
</evidence>
<dbReference type="PANTHER" id="PTHR11705:SF143">
    <property type="entry name" value="SLL0236 PROTEIN"/>
    <property type="match status" value="1"/>
</dbReference>
<keyword evidence="4" id="KW-0378">Hydrolase</keyword>
<keyword evidence="5" id="KW-0862">Zinc</keyword>
<evidence type="ECO:0000259" key="9">
    <source>
        <dbReference type="PROSITE" id="PS52035"/>
    </source>
</evidence>
<dbReference type="Gene3D" id="3.40.630.10">
    <property type="entry name" value="Zn peptidases"/>
    <property type="match status" value="1"/>
</dbReference>
<dbReference type="GO" id="GO:0004181">
    <property type="term" value="F:metallocarboxypeptidase activity"/>
    <property type="evidence" value="ECO:0007669"/>
    <property type="project" value="InterPro"/>
</dbReference>
<feature type="region of interest" description="Disordered" evidence="8">
    <location>
        <begin position="49"/>
        <end position="72"/>
    </location>
</feature>
<evidence type="ECO:0000256" key="2">
    <source>
        <dbReference type="ARBA" id="ARBA00005988"/>
    </source>
</evidence>
<accession>A0A515DBY7</accession>
<evidence type="ECO:0000256" key="4">
    <source>
        <dbReference type="ARBA" id="ARBA00022801"/>
    </source>
</evidence>
<keyword evidence="3" id="KW-0645">Protease</keyword>